<organism evidence="2 3">
    <name type="scientific">Cupriavidus taiwanensis</name>
    <dbReference type="NCBI Taxonomy" id="164546"/>
    <lineage>
        <taxon>Bacteria</taxon>
        <taxon>Pseudomonadati</taxon>
        <taxon>Pseudomonadota</taxon>
        <taxon>Betaproteobacteria</taxon>
        <taxon>Burkholderiales</taxon>
        <taxon>Burkholderiaceae</taxon>
        <taxon>Cupriavidus</taxon>
    </lineage>
</organism>
<evidence type="ECO:0000256" key="1">
    <source>
        <dbReference type="SAM" id="MobiDB-lite"/>
    </source>
</evidence>
<gene>
    <name evidence="2" type="ORF">CBM2613_U40009</name>
</gene>
<name>A0A375EHZ4_9BURK</name>
<dbReference type="Proteomes" id="UP000256952">
    <property type="component" value="Unassembled WGS sequence"/>
</dbReference>
<comment type="caution">
    <text evidence="2">The sequence shown here is derived from an EMBL/GenBank/DDBJ whole genome shotgun (WGS) entry which is preliminary data.</text>
</comment>
<dbReference type="RefSeq" id="WP_159373695.1">
    <property type="nucleotide sequence ID" value="NZ_LT984809.1"/>
</dbReference>
<protein>
    <submittedName>
        <fullName evidence="2">Uncharacterized protein</fullName>
    </submittedName>
</protein>
<evidence type="ECO:0000313" key="3">
    <source>
        <dbReference type="Proteomes" id="UP000256952"/>
    </source>
</evidence>
<sequence>MSKSLVEFKRFLAKSAPTLSEHEKKLANLMLGGSTKSRRSGRPEAGEGKSWRN</sequence>
<dbReference type="EMBL" id="OFTH01000055">
    <property type="protein sequence ID" value="SOZ75393.1"/>
    <property type="molecule type" value="Genomic_DNA"/>
</dbReference>
<proteinExistence type="predicted"/>
<accession>A0A375EHZ4</accession>
<reference evidence="3" key="1">
    <citation type="submission" date="2018-01" db="EMBL/GenBank/DDBJ databases">
        <authorList>
            <person name="Gaut B.S."/>
            <person name="Morton B.R."/>
            <person name="Clegg M.T."/>
            <person name="Duvall M.R."/>
        </authorList>
    </citation>
    <scope>NUCLEOTIDE SEQUENCE [LARGE SCALE GENOMIC DNA]</scope>
</reference>
<evidence type="ECO:0000313" key="2">
    <source>
        <dbReference type="EMBL" id="SOZ75393.1"/>
    </source>
</evidence>
<feature type="region of interest" description="Disordered" evidence="1">
    <location>
        <begin position="28"/>
        <end position="53"/>
    </location>
</feature>
<feature type="compositionally biased region" description="Basic and acidic residues" evidence="1">
    <location>
        <begin position="41"/>
        <end position="53"/>
    </location>
</feature>
<dbReference type="AlphaFoldDB" id="A0A375EHZ4"/>